<dbReference type="EMBL" id="KQ965763">
    <property type="protein sequence ID" value="KXS15273.1"/>
    <property type="molecule type" value="Genomic_DNA"/>
</dbReference>
<evidence type="ECO:0000313" key="3">
    <source>
        <dbReference type="Proteomes" id="UP000070544"/>
    </source>
</evidence>
<name>A0A139AFT2_GONPJ</name>
<proteinExistence type="predicted"/>
<reference evidence="2 3" key="1">
    <citation type="journal article" date="2015" name="Genome Biol. Evol.">
        <title>Phylogenomic analyses indicate that early fungi evolved digesting cell walls of algal ancestors of land plants.</title>
        <authorList>
            <person name="Chang Y."/>
            <person name="Wang S."/>
            <person name="Sekimoto S."/>
            <person name="Aerts A.L."/>
            <person name="Choi C."/>
            <person name="Clum A."/>
            <person name="LaButti K.M."/>
            <person name="Lindquist E.A."/>
            <person name="Yee Ngan C."/>
            <person name="Ohm R.A."/>
            <person name="Salamov A.A."/>
            <person name="Grigoriev I.V."/>
            <person name="Spatafora J.W."/>
            <person name="Berbee M.L."/>
        </authorList>
    </citation>
    <scope>NUCLEOTIDE SEQUENCE [LARGE SCALE GENOMIC DNA]</scope>
    <source>
        <strain evidence="2 3">JEL478</strain>
    </source>
</reference>
<feature type="compositionally biased region" description="Low complexity" evidence="1">
    <location>
        <begin position="26"/>
        <end position="38"/>
    </location>
</feature>
<accession>A0A139AFT2</accession>
<protein>
    <recommendedName>
        <fullName evidence="4">SnoaL-like domain-containing protein</fullName>
    </recommendedName>
</protein>
<keyword evidence="3" id="KW-1185">Reference proteome</keyword>
<dbReference type="InterPro" id="IPR032710">
    <property type="entry name" value="NTF2-like_dom_sf"/>
</dbReference>
<gene>
    <name evidence="2" type="ORF">M427DRAFT_56901</name>
</gene>
<sequence length="198" mass="22187">MMADRPQTRPGTDYRGRTRVSQVTGPLSPQQSLESQESTGPPLSTQLKEKLRKSYHAFASGEQEWKTVYHPSCSSVFAGAGPNLSRFPKGFQEFWAVFDVLVEVALEEVVTSRNINIVAWDDGHAFVTSKHRFTSVTGDSWEGSVLNRMKYNQEGLIVDQALFVENLARMEAFVGGLFAYSAVTQLLKERRLVLRNSP</sequence>
<dbReference type="SUPFAM" id="SSF54427">
    <property type="entry name" value="NTF2-like"/>
    <property type="match status" value="1"/>
</dbReference>
<organism evidence="2 3">
    <name type="scientific">Gonapodya prolifera (strain JEL478)</name>
    <name type="common">Monoblepharis prolifera</name>
    <dbReference type="NCBI Taxonomy" id="1344416"/>
    <lineage>
        <taxon>Eukaryota</taxon>
        <taxon>Fungi</taxon>
        <taxon>Fungi incertae sedis</taxon>
        <taxon>Chytridiomycota</taxon>
        <taxon>Chytridiomycota incertae sedis</taxon>
        <taxon>Monoblepharidomycetes</taxon>
        <taxon>Monoblepharidales</taxon>
        <taxon>Gonapodyaceae</taxon>
        <taxon>Gonapodya</taxon>
    </lineage>
</organism>
<dbReference type="AlphaFoldDB" id="A0A139AFT2"/>
<evidence type="ECO:0000313" key="2">
    <source>
        <dbReference type="EMBL" id="KXS15273.1"/>
    </source>
</evidence>
<dbReference type="Proteomes" id="UP000070544">
    <property type="component" value="Unassembled WGS sequence"/>
</dbReference>
<feature type="region of interest" description="Disordered" evidence="1">
    <location>
        <begin position="1"/>
        <end position="45"/>
    </location>
</feature>
<evidence type="ECO:0000256" key="1">
    <source>
        <dbReference type="SAM" id="MobiDB-lite"/>
    </source>
</evidence>
<evidence type="ECO:0008006" key="4">
    <source>
        <dbReference type="Google" id="ProtNLM"/>
    </source>
</evidence>